<evidence type="ECO:0000313" key="3">
    <source>
        <dbReference type="WBParaSite" id="Pan_g21165.t1"/>
    </source>
</evidence>
<evidence type="ECO:0000313" key="2">
    <source>
        <dbReference type="Proteomes" id="UP000492821"/>
    </source>
</evidence>
<accession>A0A7E4VK84</accession>
<keyword evidence="1" id="KW-0472">Membrane</keyword>
<protein>
    <submittedName>
        <fullName evidence="3">Col_cuticle_N domain-containing protein</fullName>
    </submittedName>
</protein>
<name>A0A7E4VK84_PANRE</name>
<keyword evidence="1" id="KW-0812">Transmembrane</keyword>
<dbReference type="WBParaSite" id="Pan_g21165.t1">
    <property type="protein sequence ID" value="Pan_g21165.t1"/>
    <property type="gene ID" value="Pan_g21165"/>
</dbReference>
<feature type="transmembrane region" description="Helical" evidence="1">
    <location>
        <begin position="20"/>
        <end position="41"/>
    </location>
</feature>
<organism evidence="2 3">
    <name type="scientific">Panagrellus redivivus</name>
    <name type="common">Microworm</name>
    <dbReference type="NCBI Taxonomy" id="6233"/>
    <lineage>
        <taxon>Eukaryota</taxon>
        <taxon>Metazoa</taxon>
        <taxon>Ecdysozoa</taxon>
        <taxon>Nematoda</taxon>
        <taxon>Chromadorea</taxon>
        <taxon>Rhabditida</taxon>
        <taxon>Tylenchina</taxon>
        <taxon>Panagrolaimomorpha</taxon>
        <taxon>Panagrolaimoidea</taxon>
        <taxon>Panagrolaimidae</taxon>
        <taxon>Panagrellus</taxon>
    </lineage>
</organism>
<dbReference type="Proteomes" id="UP000492821">
    <property type="component" value="Unassembled WGS sequence"/>
</dbReference>
<proteinExistence type="predicted"/>
<keyword evidence="2" id="KW-1185">Reference proteome</keyword>
<evidence type="ECO:0000256" key="1">
    <source>
        <dbReference type="SAM" id="Phobius"/>
    </source>
</evidence>
<reference evidence="3" key="2">
    <citation type="submission" date="2020-10" db="UniProtKB">
        <authorList>
            <consortium name="WormBaseParasite"/>
        </authorList>
    </citation>
    <scope>IDENTIFICATION</scope>
</reference>
<sequence length="66" mass="7592">MASKMGLSHQRCIHTSYNRLLVITAILFVLNLIFTAVNLHYSKWLHDEVKLGYALIEKYKNMLGGI</sequence>
<reference evidence="2" key="1">
    <citation type="journal article" date="2013" name="Genetics">
        <title>The draft genome and transcriptome of Panagrellus redivivus are shaped by the harsh demands of a free-living lifestyle.</title>
        <authorList>
            <person name="Srinivasan J."/>
            <person name="Dillman A.R."/>
            <person name="Macchietto M.G."/>
            <person name="Heikkinen L."/>
            <person name="Lakso M."/>
            <person name="Fracchia K.M."/>
            <person name="Antoshechkin I."/>
            <person name="Mortazavi A."/>
            <person name="Wong G."/>
            <person name="Sternberg P.W."/>
        </authorList>
    </citation>
    <scope>NUCLEOTIDE SEQUENCE [LARGE SCALE GENOMIC DNA]</scope>
    <source>
        <strain evidence="2">MT8872</strain>
    </source>
</reference>
<dbReference type="AlphaFoldDB" id="A0A7E4VK84"/>
<keyword evidence="1" id="KW-1133">Transmembrane helix</keyword>